<dbReference type="SUPFAM" id="SSF54211">
    <property type="entry name" value="Ribosomal protein S5 domain 2-like"/>
    <property type="match status" value="1"/>
</dbReference>
<keyword evidence="3" id="KW-0255">Endonuclease</keyword>
<dbReference type="GO" id="GO:0004526">
    <property type="term" value="F:ribonuclease P activity"/>
    <property type="evidence" value="ECO:0007669"/>
    <property type="project" value="InterPro"/>
</dbReference>
<keyword evidence="1" id="KW-0819">tRNA processing</keyword>
<comment type="caution">
    <text evidence="6">The sequence shown here is derived from an EMBL/GenBank/DDBJ whole genome shotgun (WGS) entry which is preliminary data.</text>
</comment>
<dbReference type="Proteomes" id="UP000177383">
    <property type="component" value="Unassembled WGS sequence"/>
</dbReference>
<evidence type="ECO:0000256" key="5">
    <source>
        <dbReference type="ARBA" id="ARBA00022884"/>
    </source>
</evidence>
<evidence type="ECO:0000256" key="2">
    <source>
        <dbReference type="ARBA" id="ARBA00022722"/>
    </source>
</evidence>
<organism evidence="6 7">
    <name type="scientific">Candidatus Gottesmanbacteria bacterium RIFCSPHIGHO2_01_FULL_39_10</name>
    <dbReference type="NCBI Taxonomy" id="1798375"/>
    <lineage>
        <taxon>Bacteria</taxon>
        <taxon>Candidatus Gottesmaniibacteriota</taxon>
    </lineage>
</organism>
<protein>
    <submittedName>
        <fullName evidence="6">Uncharacterized protein</fullName>
    </submittedName>
</protein>
<evidence type="ECO:0000256" key="3">
    <source>
        <dbReference type="ARBA" id="ARBA00022759"/>
    </source>
</evidence>
<evidence type="ECO:0000313" key="6">
    <source>
        <dbReference type="EMBL" id="OGG14497.1"/>
    </source>
</evidence>
<dbReference type="GO" id="GO:0000049">
    <property type="term" value="F:tRNA binding"/>
    <property type="evidence" value="ECO:0007669"/>
    <property type="project" value="InterPro"/>
</dbReference>
<evidence type="ECO:0000313" key="7">
    <source>
        <dbReference type="Proteomes" id="UP000177383"/>
    </source>
</evidence>
<dbReference type="STRING" id="1798375.A2773_05455"/>
<dbReference type="Pfam" id="PF00825">
    <property type="entry name" value="Ribonuclease_P"/>
    <property type="match status" value="1"/>
</dbReference>
<dbReference type="AlphaFoldDB" id="A0A1F5ZQX1"/>
<reference evidence="6 7" key="1">
    <citation type="journal article" date="2016" name="Nat. Commun.">
        <title>Thousands of microbial genomes shed light on interconnected biogeochemical processes in an aquifer system.</title>
        <authorList>
            <person name="Anantharaman K."/>
            <person name="Brown C.T."/>
            <person name="Hug L.A."/>
            <person name="Sharon I."/>
            <person name="Castelle C.J."/>
            <person name="Probst A.J."/>
            <person name="Thomas B.C."/>
            <person name="Singh A."/>
            <person name="Wilkins M.J."/>
            <person name="Karaoz U."/>
            <person name="Brodie E.L."/>
            <person name="Williams K.H."/>
            <person name="Hubbard S.S."/>
            <person name="Banfield J.F."/>
        </authorList>
    </citation>
    <scope>NUCLEOTIDE SEQUENCE [LARGE SCALE GENOMIC DNA]</scope>
</reference>
<accession>A0A1F5ZQX1</accession>
<dbReference type="InterPro" id="IPR020568">
    <property type="entry name" value="Ribosomal_Su5_D2-typ_SF"/>
</dbReference>
<keyword evidence="5" id="KW-0694">RNA-binding</keyword>
<dbReference type="EMBL" id="MFJE01000015">
    <property type="protein sequence ID" value="OGG14497.1"/>
    <property type="molecule type" value="Genomic_DNA"/>
</dbReference>
<name>A0A1F5ZQX1_9BACT</name>
<keyword evidence="4" id="KW-0378">Hydrolase</keyword>
<gene>
    <name evidence="6" type="ORF">A2773_05455</name>
</gene>
<dbReference type="GO" id="GO:0008033">
    <property type="term" value="P:tRNA processing"/>
    <property type="evidence" value="ECO:0007669"/>
    <property type="project" value="UniProtKB-KW"/>
</dbReference>
<keyword evidence="2" id="KW-0540">Nuclease</keyword>
<dbReference type="Gene3D" id="3.30.230.10">
    <property type="match status" value="1"/>
</dbReference>
<proteinExistence type="predicted"/>
<evidence type="ECO:0000256" key="4">
    <source>
        <dbReference type="ARBA" id="ARBA00022801"/>
    </source>
</evidence>
<dbReference type="InterPro" id="IPR014721">
    <property type="entry name" value="Ribsml_uS5_D2-typ_fold_subgr"/>
</dbReference>
<sequence>MLPRQHRLDYSSFAKEKYPEMKKSFPLFFYHIKKSPKSKVKILIIISKRVAKLSTIRNKTKRIISEAVYPLLTHLKPGVWISIRPKKIMSSLKSTQNTLLADLTALNLYDS</sequence>
<evidence type="ECO:0000256" key="1">
    <source>
        <dbReference type="ARBA" id="ARBA00022694"/>
    </source>
</evidence>
<dbReference type="InterPro" id="IPR000100">
    <property type="entry name" value="RNase_P"/>
</dbReference>